<evidence type="ECO:0000313" key="2">
    <source>
        <dbReference type="WBParaSite" id="MhA1_Contig1762.frz3.gene7"/>
    </source>
</evidence>
<dbReference type="AlphaFoldDB" id="A0A1I8B9S2"/>
<dbReference type="WBParaSite" id="MhA1_Contig1762.frz3.gene7">
    <property type="protein sequence ID" value="MhA1_Contig1762.frz3.gene7"/>
    <property type="gene ID" value="MhA1_Contig1762.frz3.gene7"/>
</dbReference>
<protein>
    <submittedName>
        <fullName evidence="2">Addiction module toxin RelE</fullName>
    </submittedName>
</protein>
<keyword evidence="1" id="KW-1185">Reference proteome</keyword>
<name>A0A1I8B9S2_MELHA</name>
<sequence>MEQKQRLALSDRQLLVKHYLQALFPENIKDQLINQMGADFVVWLRFIVSELRNKQKWKLADFNVSETKKFDQELPIYYYMYDVIVTESFNEVKGRTGNFLLKSMANVKNRFDIYLEGNEMTIQLRVKASN</sequence>
<dbReference type="Proteomes" id="UP000095281">
    <property type="component" value="Unplaced"/>
</dbReference>
<proteinExistence type="predicted"/>
<reference evidence="2" key="1">
    <citation type="submission" date="2016-11" db="UniProtKB">
        <authorList>
            <consortium name="WormBaseParasite"/>
        </authorList>
    </citation>
    <scope>IDENTIFICATION</scope>
</reference>
<accession>A0A1I8B9S2</accession>
<organism evidence="1 2">
    <name type="scientific">Meloidogyne hapla</name>
    <name type="common">Root-knot nematode worm</name>
    <dbReference type="NCBI Taxonomy" id="6305"/>
    <lineage>
        <taxon>Eukaryota</taxon>
        <taxon>Metazoa</taxon>
        <taxon>Ecdysozoa</taxon>
        <taxon>Nematoda</taxon>
        <taxon>Chromadorea</taxon>
        <taxon>Rhabditida</taxon>
        <taxon>Tylenchina</taxon>
        <taxon>Tylenchomorpha</taxon>
        <taxon>Tylenchoidea</taxon>
        <taxon>Meloidogynidae</taxon>
        <taxon>Meloidogyninae</taxon>
        <taxon>Meloidogyne</taxon>
    </lineage>
</organism>
<evidence type="ECO:0000313" key="1">
    <source>
        <dbReference type="Proteomes" id="UP000095281"/>
    </source>
</evidence>